<organism evidence="2 3">
    <name type="scientific">Brevibacterium aurantiacum</name>
    <dbReference type="NCBI Taxonomy" id="273384"/>
    <lineage>
        <taxon>Bacteria</taxon>
        <taxon>Bacillati</taxon>
        <taxon>Actinomycetota</taxon>
        <taxon>Actinomycetes</taxon>
        <taxon>Micrococcales</taxon>
        <taxon>Brevibacteriaceae</taxon>
        <taxon>Brevibacterium</taxon>
    </lineage>
</organism>
<dbReference type="Gene3D" id="3.40.50.300">
    <property type="entry name" value="P-loop containing nucleotide triphosphate hydrolases"/>
    <property type="match status" value="1"/>
</dbReference>
<dbReference type="SUPFAM" id="SSF52540">
    <property type="entry name" value="P-loop containing nucleoside triphosphate hydrolases"/>
    <property type="match status" value="1"/>
</dbReference>
<keyword evidence="3" id="KW-1185">Reference proteome</keyword>
<dbReference type="PANTHER" id="PTHR37291">
    <property type="entry name" value="5-METHYLCYTOSINE-SPECIFIC RESTRICTION ENZYME B"/>
    <property type="match status" value="1"/>
</dbReference>
<dbReference type="Pfam" id="PF07728">
    <property type="entry name" value="AAA_5"/>
    <property type="match status" value="1"/>
</dbReference>
<dbReference type="AlphaFoldDB" id="A0A2H1KNX6"/>
<dbReference type="Proteomes" id="UP000234525">
    <property type="component" value="Unassembled WGS sequence"/>
</dbReference>
<proteinExistence type="predicted"/>
<sequence length="622" mass="69870">MAKHSIDSIWWLQINANDYLMTEWDKPSGAKGQQHYDVPNADNLRSFFDCTSDYGAVEGADLTKNVYSIGNPTHADPIPFFFRKGGRALIKLQNIYGNGHMRPFAWSHANNNWPKPSDPHTLTMEEAEEITGRGLLIYVVKTTEGKFFAGFTHGKTPRSSFPDTLQKLIPSSTRISGKRRERTGLINVHNTVQMDADLSPLAQKILDALDRNKNILLYGPPGTGKTHALNQVRRFLDREDTLPKIELDDSSTDTPFVIKTESATIPTPSRVEFVTFHQDFGYEDFVVGLRPVPSSSLELKPFAGILLDCAIAVSREEHGVKSAVVMVDEMNRGNVPKILGDFLTFMDDTYRSSPEGDNDHAIPVRFAKMPAERVDNGILQTTGINRLNGGETPLKLPWYFPHHVYVLATMNSVDKSVAPLDSAIGRRFERIDAFPDTRSLAEHLGVSPERFDRLQTRSARSQAELVPGMSLSETNIQDDLEEDALETELDPNFGTEMSAGEDNFADEWSPQELAVLLLQIINNFIDDVLGVDFELGHTYFWSVREYTDVISAWDTLVWPQLRDRFGARPQELVRLLRANQNNQPVNYAFTLRTPTSKHVVVRPLADISIPDALASLRFLAEQ</sequence>
<dbReference type="InterPro" id="IPR003593">
    <property type="entry name" value="AAA+_ATPase"/>
</dbReference>
<evidence type="ECO:0000313" key="2">
    <source>
        <dbReference type="EMBL" id="SMY01513.1"/>
    </source>
</evidence>
<dbReference type="InterPro" id="IPR052934">
    <property type="entry name" value="Methyl-DNA_Rec/Restrict_Enz"/>
</dbReference>
<dbReference type="GO" id="GO:0005524">
    <property type="term" value="F:ATP binding"/>
    <property type="evidence" value="ECO:0007669"/>
    <property type="project" value="InterPro"/>
</dbReference>
<gene>
    <name evidence="2" type="ORF">BAUR9175_03701</name>
</gene>
<evidence type="ECO:0000259" key="1">
    <source>
        <dbReference type="SMART" id="SM00382"/>
    </source>
</evidence>
<dbReference type="GO" id="GO:0016887">
    <property type="term" value="F:ATP hydrolysis activity"/>
    <property type="evidence" value="ECO:0007669"/>
    <property type="project" value="InterPro"/>
</dbReference>
<dbReference type="EMBL" id="FXZB01000044">
    <property type="protein sequence ID" value="SMY01513.1"/>
    <property type="molecule type" value="Genomic_DNA"/>
</dbReference>
<dbReference type="RefSeq" id="WP_101584892.1">
    <property type="nucleotide sequence ID" value="NZ_BJME01000038.1"/>
</dbReference>
<reference evidence="2" key="1">
    <citation type="submission" date="2017-03" db="EMBL/GenBank/DDBJ databases">
        <authorList>
            <person name="Monnet C."/>
        </authorList>
    </citation>
    <scope>NUCLEOTIDE SEQUENCE [LARGE SCALE GENOMIC DNA]</scope>
    <source>
        <strain evidence="2">ATCC 9175</strain>
    </source>
</reference>
<name>A0A2H1KNX6_BREAU</name>
<feature type="domain" description="AAA+ ATPase" evidence="1">
    <location>
        <begin position="211"/>
        <end position="438"/>
    </location>
</feature>
<accession>A0A2H1KNX6</accession>
<dbReference type="InterPro" id="IPR027417">
    <property type="entry name" value="P-loop_NTPase"/>
</dbReference>
<protein>
    <submittedName>
        <fullName evidence="2">AAA domain (Dynein-related subfamily)</fullName>
    </submittedName>
</protein>
<dbReference type="InterPro" id="IPR011704">
    <property type="entry name" value="ATPase_dyneun-rel_AAA"/>
</dbReference>
<comment type="caution">
    <text evidence="2">The sequence shown here is derived from an EMBL/GenBank/DDBJ whole genome shotgun (WGS) entry which is preliminary data.</text>
</comment>
<dbReference type="PANTHER" id="PTHR37291:SF1">
    <property type="entry name" value="TYPE IV METHYL-DIRECTED RESTRICTION ENZYME ECOKMCRB SUBUNIT"/>
    <property type="match status" value="1"/>
</dbReference>
<dbReference type="SMART" id="SM00382">
    <property type="entry name" value="AAA"/>
    <property type="match status" value="1"/>
</dbReference>
<evidence type="ECO:0000313" key="3">
    <source>
        <dbReference type="Proteomes" id="UP000234525"/>
    </source>
</evidence>